<dbReference type="InterPro" id="IPR004413">
    <property type="entry name" value="GatB"/>
</dbReference>
<dbReference type="GO" id="GO:0050567">
    <property type="term" value="F:glutaminyl-tRNA synthase (glutamine-hydrolyzing) activity"/>
    <property type="evidence" value="ECO:0007669"/>
    <property type="project" value="UniProtKB-UniRule"/>
</dbReference>
<organism evidence="12 13">
    <name type="scientific">Thermosinus carboxydivorans Nor1</name>
    <dbReference type="NCBI Taxonomy" id="401526"/>
    <lineage>
        <taxon>Bacteria</taxon>
        <taxon>Bacillati</taxon>
        <taxon>Bacillota</taxon>
        <taxon>Negativicutes</taxon>
        <taxon>Selenomonadales</taxon>
        <taxon>Sporomusaceae</taxon>
        <taxon>Thermosinus</taxon>
    </lineage>
</organism>
<comment type="function">
    <text evidence="7 10">Allows the formation of correctly charged Asn-tRNA(Asn) or Gln-tRNA(Gln) through the transamidation of misacylated Asp-tRNA(Asn) or Glu-tRNA(Gln) in organisms which lack either or both of asparaginyl-tRNA or glutaminyl-tRNA synthetases. The reaction takes place in the presence of glutamine and ATP through an activated phospho-Asp-tRNA(Asn) or phospho-Glu-tRNA(Gln).</text>
</comment>
<reference evidence="12 13" key="1">
    <citation type="submission" date="2007-01" db="EMBL/GenBank/DDBJ databases">
        <title>Annotation of the draft genome assembly of Thermosinus carboxydivorans Nor1.</title>
        <authorList>
            <consortium name="US DOE Joint Genome Institute (JGI-ORNL)"/>
            <person name="Larimer F."/>
            <person name="Land M."/>
            <person name="Hauser L."/>
        </authorList>
    </citation>
    <scope>NUCLEOTIDE SEQUENCE [LARGE SCALE GENOMIC DNA]</scope>
    <source>
        <strain evidence="12 13">Nor1</strain>
    </source>
</reference>
<dbReference type="AlphaFoldDB" id="A1HME4"/>
<dbReference type="RefSeq" id="WP_007288190.1">
    <property type="nucleotide sequence ID" value="NZ_AAWL01000001.1"/>
</dbReference>
<name>A1HME4_9FIRM</name>
<dbReference type="InterPro" id="IPR017958">
    <property type="entry name" value="Gln-tRNA_amidoTrfase_suB_CS"/>
</dbReference>
<evidence type="ECO:0000256" key="7">
    <source>
        <dbReference type="ARBA" id="ARBA00024799"/>
    </source>
</evidence>
<dbReference type="Proteomes" id="UP000005139">
    <property type="component" value="Unassembled WGS sequence"/>
</dbReference>
<dbReference type="InterPro" id="IPR018027">
    <property type="entry name" value="Asn/Gln_amidotransferase"/>
</dbReference>
<dbReference type="PANTHER" id="PTHR11659:SF0">
    <property type="entry name" value="GLUTAMYL-TRNA(GLN) AMIDOTRANSFERASE SUBUNIT B, MITOCHONDRIAL"/>
    <property type="match status" value="1"/>
</dbReference>
<dbReference type="Gene3D" id="1.10.150.380">
    <property type="entry name" value="GatB domain, N-terminal subdomain"/>
    <property type="match status" value="1"/>
</dbReference>
<dbReference type="Pfam" id="PF02934">
    <property type="entry name" value="GatB_N"/>
    <property type="match status" value="1"/>
</dbReference>
<evidence type="ECO:0000256" key="10">
    <source>
        <dbReference type="HAMAP-Rule" id="MF_00121"/>
    </source>
</evidence>
<keyword evidence="6 10" id="KW-0648">Protein biosynthesis</keyword>
<dbReference type="EMBL" id="AAWL01000001">
    <property type="protein sequence ID" value="EAX48984.1"/>
    <property type="molecule type" value="Genomic_DNA"/>
</dbReference>
<dbReference type="InterPro" id="IPR042114">
    <property type="entry name" value="GatB_C_1"/>
</dbReference>
<dbReference type="FunFam" id="1.10.10.410:FF:000001">
    <property type="entry name" value="Aspartyl/glutamyl-tRNA(Asn/Gln) amidotransferase subunit B"/>
    <property type="match status" value="1"/>
</dbReference>
<evidence type="ECO:0000256" key="4">
    <source>
        <dbReference type="ARBA" id="ARBA00022741"/>
    </source>
</evidence>
<dbReference type="InterPro" id="IPR023168">
    <property type="entry name" value="GatB_Yqey_C_2"/>
</dbReference>
<dbReference type="InterPro" id="IPR014746">
    <property type="entry name" value="Gln_synth/guanido_kin_cat_dom"/>
</dbReference>
<dbReference type="InterPro" id="IPR003789">
    <property type="entry name" value="Asn/Gln_tRNA_amidoTrase-B-like"/>
</dbReference>
<feature type="domain" description="Asn/Gln amidotransferase" evidence="11">
    <location>
        <begin position="330"/>
        <end position="477"/>
    </location>
</feature>
<evidence type="ECO:0000256" key="8">
    <source>
        <dbReference type="ARBA" id="ARBA00047380"/>
    </source>
</evidence>
<evidence type="ECO:0000256" key="2">
    <source>
        <dbReference type="ARBA" id="ARBA00011123"/>
    </source>
</evidence>
<dbReference type="FunFam" id="1.10.150.380:FF:000001">
    <property type="entry name" value="Aspartyl/glutamyl-tRNA(Asn/Gln) amidotransferase subunit B"/>
    <property type="match status" value="1"/>
</dbReference>
<dbReference type="InterPro" id="IPR006075">
    <property type="entry name" value="Asn/Gln-tRNA_Trfase_suB/E_cat"/>
</dbReference>
<dbReference type="SUPFAM" id="SSF55931">
    <property type="entry name" value="Glutamine synthetase/guanido kinase"/>
    <property type="match status" value="1"/>
</dbReference>
<keyword evidence="4 10" id="KW-0547">Nucleotide-binding</keyword>
<dbReference type="Gene3D" id="1.10.10.410">
    <property type="match status" value="1"/>
</dbReference>
<dbReference type="NCBIfam" id="NF004012">
    <property type="entry name" value="PRK05477.1-2"/>
    <property type="match status" value="1"/>
</dbReference>
<dbReference type="GO" id="GO:0006412">
    <property type="term" value="P:translation"/>
    <property type="evidence" value="ECO:0007669"/>
    <property type="project" value="UniProtKB-UniRule"/>
</dbReference>
<dbReference type="NCBIfam" id="TIGR00133">
    <property type="entry name" value="gatB"/>
    <property type="match status" value="1"/>
</dbReference>
<gene>
    <name evidence="10" type="primary">gatB</name>
    <name evidence="12" type="ORF">TcarDRAFT_2673</name>
</gene>
<comment type="caution">
    <text evidence="12">The sequence shown here is derived from an EMBL/GenBank/DDBJ whole genome shotgun (WGS) entry which is preliminary data.</text>
</comment>
<dbReference type="OrthoDB" id="9804078at2"/>
<dbReference type="SUPFAM" id="SSF89095">
    <property type="entry name" value="GatB/YqeY motif"/>
    <property type="match status" value="1"/>
</dbReference>
<dbReference type="GO" id="GO:0005524">
    <property type="term" value="F:ATP binding"/>
    <property type="evidence" value="ECO:0007669"/>
    <property type="project" value="UniProtKB-KW"/>
</dbReference>
<dbReference type="PANTHER" id="PTHR11659">
    <property type="entry name" value="GLUTAMYL-TRNA GLN AMIDOTRANSFERASE SUBUNIT B MITOCHONDRIAL AND PROKARYOTIC PET112-RELATED"/>
    <property type="match status" value="1"/>
</dbReference>
<evidence type="ECO:0000256" key="5">
    <source>
        <dbReference type="ARBA" id="ARBA00022840"/>
    </source>
</evidence>
<dbReference type="NCBIfam" id="NF004014">
    <property type="entry name" value="PRK05477.1-4"/>
    <property type="match status" value="1"/>
</dbReference>
<proteinExistence type="inferred from homology"/>
<comment type="catalytic activity">
    <reaction evidence="8 10">
        <text>L-aspartyl-tRNA(Asn) + L-glutamine + ATP + H2O = L-asparaginyl-tRNA(Asn) + L-glutamate + ADP + phosphate + 2 H(+)</text>
        <dbReference type="Rhea" id="RHEA:14513"/>
        <dbReference type="Rhea" id="RHEA-COMP:9674"/>
        <dbReference type="Rhea" id="RHEA-COMP:9677"/>
        <dbReference type="ChEBI" id="CHEBI:15377"/>
        <dbReference type="ChEBI" id="CHEBI:15378"/>
        <dbReference type="ChEBI" id="CHEBI:29985"/>
        <dbReference type="ChEBI" id="CHEBI:30616"/>
        <dbReference type="ChEBI" id="CHEBI:43474"/>
        <dbReference type="ChEBI" id="CHEBI:58359"/>
        <dbReference type="ChEBI" id="CHEBI:78515"/>
        <dbReference type="ChEBI" id="CHEBI:78516"/>
        <dbReference type="ChEBI" id="CHEBI:456216"/>
    </reaction>
</comment>
<dbReference type="Pfam" id="PF02637">
    <property type="entry name" value="GatB_Yqey"/>
    <property type="match status" value="1"/>
</dbReference>
<keyword evidence="3 10" id="KW-0436">Ligase</keyword>
<keyword evidence="12" id="KW-0808">Transferase</keyword>
<dbReference type="GO" id="GO:0070681">
    <property type="term" value="P:glutaminyl-tRNAGln biosynthesis via transamidation"/>
    <property type="evidence" value="ECO:0007669"/>
    <property type="project" value="TreeGrafter"/>
</dbReference>
<comment type="subunit">
    <text evidence="2 10">Heterotrimer of A, B and C subunits.</text>
</comment>
<evidence type="ECO:0000313" key="12">
    <source>
        <dbReference type="EMBL" id="EAX48984.1"/>
    </source>
</evidence>
<dbReference type="PROSITE" id="PS01234">
    <property type="entry name" value="GATB"/>
    <property type="match status" value="1"/>
</dbReference>
<evidence type="ECO:0000256" key="6">
    <source>
        <dbReference type="ARBA" id="ARBA00022917"/>
    </source>
</evidence>
<dbReference type="SMART" id="SM00845">
    <property type="entry name" value="GatB_Yqey"/>
    <property type="match status" value="1"/>
</dbReference>
<comment type="catalytic activity">
    <reaction evidence="9 10">
        <text>L-glutamyl-tRNA(Gln) + L-glutamine + ATP + H2O = L-glutaminyl-tRNA(Gln) + L-glutamate + ADP + phosphate + H(+)</text>
        <dbReference type="Rhea" id="RHEA:17521"/>
        <dbReference type="Rhea" id="RHEA-COMP:9681"/>
        <dbReference type="Rhea" id="RHEA-COMP:9684"/>
        <dbReference type="ChEBI" id="CHEBI:15377"/>
        <dbReference type="ChEBI" id="CHEBI:15378"/>
        <dbReference type="ChEBI" id="CHEBI:29985"/>
        <dbReference type="ChEBI" id="CHEBI:30616"/>
        <dbReference type="ChEBI" id="CHEBI:43474"/>
        <dbReference type="ChEBI" id="CHEBI:58359"/>
        <dbReference type="ChEBI" id="CHEBI:78520"/>
        <dbReference type="ChEBI" id="CHEBI:78521"/>
        <dbReference type="ChEBI" id="CHEBI:456216"/>
    </reaction>
</comment>
<keyword evidence="5 10" id="KW-0067">ATP-binding</keyword>
<evidence type="ECO:0000256" key="9">
    <source>
        <dbReference type="ARBA" id="ARBA00047913"/>
    </source>
</evidence>
<dbReference type="InterPro" id="IPR017959">
    <property type="entry name" value="Asn/Gln-tRNA_amidoTrfase_suB/E"/>
</dbReference>
<sequence>MDYEIVIGLEVHTELKTNSKIFCGCSTKFGAEQNTNVCPVCLGLPGVLPVLNQKVLEFAIRTGLALNCQILPFSKFDRKNYYYPDLPKNYQISQYDLPIAVNGYLDIEVNGEVKRIGITRVHMEEDAGKLVHAGTIANADYALVDYNRTGVPLLEIVSEPDIRSPEEAKAYLEKLKAILQYIDVSDCKMEEGSLRCDANISLRPRGSAQFGTKTEIKNLNSFRAVQRGLEYEAARQAQILDEGGTIVQETRSWDEGRGITLSLRSKEQAHDYRYFPDPDLVPIVVDPAWVEEIRRSLPELPDARKKRLMDSYGLSAYDADIITASRAMADYFDAVVAHEVDPKAAANWLMGEVAKHLNAQNIDITDCPIKPQDLAGMLKLIDKGTISGKIAKTVFEEMWTSGKDAETIVKEKGLVQITDESAIVAVVEAVIAANPQSVADYKAGKERALGFLVGQVMKQTKGRANPELVNKLLRERL</sequence>
<evidence type="ECO:0000259" key="11">
    <source>
        <dbReference type="SMART" id="SM00845"/>
    </source>
</evidence>
<comment type="similarity">
    <text evidence="1 10">Belongs to the GatB/GatE family. GatB subfamily.</text>
</comment>
<dbReference type="HAMAP" id="MF_00121">
    <property type="entry name" value="GatB"/>
    <property type="match status" value="1"/>
</dbReference>
<accession>A1HME4</accession>
<evidence type="ECO:0000313" key="13">
    <source>
        <dbReference type="Proteomes" id="UP000005139"/>
    </source>
</evidence>
<reference evidence="12 13" key="2">
    <citation type="submission" date="2007-01" db="EMBL/GenBank/DDBJ databases">
        <title>Sequencing of the draft genome and assembly of Thermosinus carboxydivorans Nor1.</title>
        <authorList>
            <consortium name="US DOE Joint Genome Institute (JGI-PGF)"/>
            <person name="Copeland A."/>
            <person name="Lucas S."/>
            <person name="Lapidus A."/>
            <person name="Barry K."/>
            <person name="Glavina del Rio T."/>
            <person name="Dalin E."/>
            <person name="Tice H."/>
            <person name="Bruce D."/>
            <person name="Pitluck S."/>
            <person name="Richardson P."/>
        </authorList>
    </citation>
    <scope>NUCLEOTIDE SEQUENCE [LARGE SCALE GENOMIC DNA]</scope>
    <source>
        <strain evidence="12 13">Nor1</strain>
    </source>
</reference>
<dbReference type="NCBIfam" id="NF004015">
    <property type="entry name" value="PRK05477.1-5"/>
    <property type="match status" value="1"/>
</dbReference>
<dbReference type="eggNOG" id="COG0064">
    <property type="taxonomic scope" value="Bacteria"/>
</dbReference>
<evidence type="ECO:0000256" key="1">
    <source>
        <dbReference type="ARBA" id="ARBA00005306"/>
    </source>
</evidence>
<evidence type="ECO:0000256" key="3">
    <source>
        <dbReference type="ARBA" id="ARBA00022598"/>
    </source>
</evidence>
<protein>
    <recommendedName>
        <fullName evidence="10">Aspartyl/glutamyl-tRNA(Asn/Gln) amidotransferase subunit B</fullName>
        <shortName evidence="10">Asp/Glu-ADT subunit B</shortName>
        <ecNumber evidence="10">6.3.5.-</ecNumber>
    </recommendedName>
</protein>
<dbReference type="EC" id="6.3.5.-" evidence="10"/>
<keyword evidence="13" id="KW-1185">Reference proteome</keyword>
<dbReference type="GO" id="GO:0050566">
    <property type="term" value="F:asparaginyl-tRNA synthase (glutamine-hydrolyzing) activity"/>
    <property type="evidence" value="ECO:0007669"/>
    <property type="project" value="RHEA"/>
</dbReference>
<dbReference type="GO" id="GO:0016740">
    <property type="term" value="F:transferase activity"/>
    <property type="evidence" value="ECO:0007669"/>
    <property type="project" value="UniProtKB-KW"/>
</dbReference>